<evidence type="ECO:0000313" key="6">
    <source>
        <dbReference type="EMBL" id="GGJ22225.1"/>
    </source>
</evidence>
<protein>
    <submittedName>
        <fullName evidence="6">Peptide ABC transporter substrate-binding protein</fullName>
    </submittedName>
</protein>
<evidence type="ECO:0000256" key="2">
    <source>
        <dbReference type="ARBA" id="ARBA00005695"/>
    </source>
</evidence>
<reference evidence="6" key="1">
    <citation type="journal article" date="2014" name="Int. J. Syst. Evol. Microbiol.">
        <title>Complete genome sequence of Corynebacterium casei LMG S-19264T (=DSM 44701T), isolated from a smear-ripened cheese.</title>
        <authorList>
            <consortium name="US DOE Joint Genome Institute (JGI-PGF)"/>
            <person name="Walter F."/>
            <person name="Albersmeier A."/>
            <person name="Kalinowski J."/>
            <person name="Ruckert C."/>
        </authorList>
    </citation>
    <scope>NUCLEOTIDE SEQUENCE</scope>
    <source>
        <strain evidence="6">CGMCC 1.3617</strain>
    </source>
</reference>
<feature type="chain" id="PRO_5037800912" evidence="4">
    <location>
        <begin position="20"/>
        <end position="500"/>
    </location>
</feature>
<comment type="caution">
    <text evidence="6">The sequence shown here is derived from an EMBL/GenBank/DDBJ whole genome shotgun (WGS) entry which is preliminary data.</text>
</comment>
<reference evidence="6" key="2">
    <citation type="submission" date="2020-09" db="EMBL/GenBank/DDBJ databases">
        <authorList>
            <person name="Sun Q."/>
            <person name="Zhou Y."/>
        </authorList>
    </citation>
    <scope>NUCLEOTIDE SEQUENCE</scope>
    <source>
        <strain evidence="6">CGMCC 1.3617</strain>
    </source>
</reference>
<dbReference type="EMBL" id="BMKW01000007">
    <property type="protein sequence ID" value="GGJ22225.1"/>
    <property type="molecule type" value="Genomic_DNA"/>
</dbReference>
<evidence type="ECO:0000256" key="4">
    <source>
        <dbReference type="SAM" id="SignalP"/>
    </source>
</evidence>
<evidence type="ECO:0000313" key="7">
    <source>
        <dbReference type="Proteomes" id="UP000661507"/>
    </source>
</evidence>
<dbReference type="Gene3D" id="3.40.190.10">
    <property type="entry name" value="Periplasmic binding protein-like II"/>
    <property type="match status" value="1"/>
</dbReference>
<dbReference type="InterPro" id="IPR030678">
    <property type="entry name" value="Peptide/Ni-bd"/>
</dbReference>
<dbReference type="GO" id="GO:0015833">
    <property type="term" value="P:peptide transport"/>
    <property type="evidence" value="ECO:0007669"/>
    <property type="project" value="TreeGrafter"/>
</dbReference>
<evidence type="ECO:0000256" key="1">
    <source>
        <dbReference type="ARBA" id="ARBA00004418"/>
    </source>
</evidence>
<dbReference type="Pfam" id="PF00496">
    <property type="entry name" value="SBP_bac_5"/>
    <property type="match status" value="1"/>
</dbReference>
<dbReference type="InterPro" id="IPR039424">
    <property type="entry name" value="SBP_5"/>
</dbReference>
<keyword evidence="3 4" id="KW-0732">Signal</keyword>
<feature type="domain" description="Solute-binding protein family 5" evidence="5">
    <location>
        <begin position="62"/>
        <end position="410"/>
    </location>
</feature>
<dbReference type="GO" id="GO:1904680">
    <property type="term" value="F:peptide transmembrane transporter activity"/>
    <property type="evidence" value="ECO:0007669"/>
    <property type="project" value="TreeGrafter"/>
</dbReference>
<dbReference type="InterPro" id="IPR000914">
    <property type="entry name" value="SBP_5_dom"/>
</dbReference>
<keyword evidence="7" id="KW-1185">Reference proteome</keyword>
<dbReference type="PANTHER" id="PTHR30290:SF38">
    <property type="entry name" value="D,D-DIPEPTIDE-BINDING PERIPLASMIC PROTEIN DDPA-RELATED"/>
    <property type="match status" value="1"/>
</dbReference>
<dbReference type="RefSeq" id="WP_188968270.1">
    <property type="nucleotide sequence ID" value="NZ_BMKW01000007.1"/>
</dbReference>
<comment type="subcellular location">
    <subcellularLocation>
        <location evidence="1">Periplasm</location>
    </subcellularLocation>
</comment>
<evidence type="ECO:0000256" key="3">
    <source>
        <dbReference type="ARBA" id="ARBA00022729"/>
    </source>
</evidence>
<dbReference type="Gene3D" id="3.90.76.10">
    <property type="entry name" value="Dipeptide-binding Protein, Domain 1"/>
    <property type="match status" value="1"/>
</dbReference>
<feature type="signal peptide" evidence="4">
    <location>
        <begin position="1"/>
        <end position="19"/>
    </location>
</feature>
<sequence>MRRLAALMLLTSLAQPAAAQQLRIGLNSDPDVLDPTLSRTVAGRQVFAAMCDKLVDINERLEIVPQLATAWRWADDGKTLVFTLRDGVRFHDGEPLTGEAAAIGLRRHLETPGSTRKAEMGPVTEVVATGPLEVTIHLSEPFAPLLAALSDRAGMLVSPRQATVTGADFQRAPACAGPFRLTQRIAQDRMELERFDSYWDRAAIHFDRVTYRPIPDATVRLANLRAGALDVIERVSPSDVPEMRRDQRVRVVQAPSLATFYLAINVANGARSRTPLGQDPRVREALELAIDRQALVNVAFEGLWVPANQAVPPDHPFYARSVPMPQRDVARARALLRAAGHERLTVKLSVPNTTDYLQASEVIQAMAAEAGIDIQIQVIETATLLRQWSAGDFEALIIQWSGRVDLDGNLFAFYACGVPLNGGQYCNRAVEAALVEARRSVDPAVRAAAYDRAARQYLADRPYINLWQPLTLHGVGATIQGLRPVADGIIRVQGLQNTRG</sequence>
<dbReference type="GO" id="GO:0030288">
    <property type="term" value="C:outer membrane-bounded periplasmic space"/>
    <property type="evidence" value="ECO:0007669"/>
    <property type="project" value="UniProtKB-ARBA"/>
</dbReference>
<accession>A0A917KNE4</accession>
<comment type="similarity">
    <text evidence="2">Belongs to the bacterial solute-binding protein 5 family.</text>
</comment>
<dbReference type="Gene3D" id="3.10.105.10">
    <property type="entry name" value="Dipeptide-binding Protein, Domain 3"/>
    <property type="match status" value="1"/>
</dbReference>
<evidence type="ECO:0000259" key="5">
    <source>
        <dbReference type="Pfam" id="PF00496"/>
    </source>
</evidence>
<dbReference type="SUPFAM" id="SSF53850">
    <property type="entry name" value="Periplasmic binding protein-like II"/>
    <property type="match status" value="1"/>
</dbReference>
<dbReference type="PIRSF" id="PIRSF002741">
    <property type="entry name" value="MppA"/>
    <property type="match status" value="1"/>
</dbReference>
<organism evidence="6 7">
    <name type="scientific">Neoroseomonas lacus</name>
    <dbReference type="NCBI Taxonomy" id="287609"/>
    <lineage>
        <taxon>Bacteria</taxon>
        <taxon>Pseudomonadati</taxon>
        <taxon>Pseudomonadota</taxon>
        <taxon>Alphaproteobacteria</taxon>
        <taxon>Acetobacterales</taxon>
        <taxon>Acetobacteraceae</taxon>
        <taxon>Neoroseomonas</taxon>
    </lineage>
</organism>
<dbReference type="PANTHER" id="PTHR30290">
    <property type="entry name" value="PERIPLASMIC BINDING COMPONENT OF ABC TRANSPORTER"/>
    <property type="match status" value="1"/>
</dbReference>
<dbReference type="Proteomes" id="UP000661507">
    <property type="component" value="Unassembled WGS sequence"/>
</dbReference>
<name>A0A917KNE4_9PROT</name>
<proteinExistence type="inferred from homology"/>
<dbReference type="GO" id="GO:0043190">
    <property type="term" value="C:ATP-binding cassette (ABC) transporter complex"/>
    <property type="evidence" value="ECO:0007669"/>
    <property type="project" value="InterPro"/>
</dbReference>
<gene>
    <name evidence="6" type="primary">dppA</name>
    <name evidence="6" type="ORF">GCM10011320_31880</name>
</gene>
<dbReference type="AlphaFoldDB" id="A0A917KNE4"/>